<feature type="region of interest" description="Disordered" evidence="3">
    <location>
        <begin position="484"/>
        <end position="522"/>
    </location>
</feature>
<keyword evidence="2" id="KW-0964">Secreted</keyword>
<evidence type="ECO:0000256" key="2">
    <source>
        <dbReference type="ARBA" id="ARBA00022525"/>
    </source>
</evidence>
<organism evidence="4 5">
    <name type="scientific">Aliishimia ponticola</name>
    <dbReference type="NCBI Taxonomy" id="2499833"/>
    <lineage>
        <taxon>Bacteria</taxon>
        <taxon>Pseudomonadati</taxon>
        <taxon>Pseudomonadota</taxon>
        <taxon>Alphaproteobacteria</taxon>
        <taxon>Rhodobacterales</taxon>
        <taxon>Paracoccaceae</taxon>
        <taxon>Aliishimia</taxon>
    </lineage>
</organism>
<dbReference type="SUPFAM" id="SSF51120">
    <property type="entry name" value="beta-Roll"/>
    <property type="match status" value="3"/>
</dbReference>
<evidence type="ECO:0000313" key="4">
    <source>
        <dbReference type="EMBL" id="THH39034.1"/>
    </source>
</evidence>
<dbReference type="AlphaFoldDB" id="A0A4S4NH81"/>
<comment type="subcellular location">
    <subcellularLocation>
        <location evidence="1">Secreted</location>
    </subcellularLocation>
</comment>
<dbReference type="GO" id="GO:0005509">
    <property type="term" value="F:calcium ion binding"/>
    <property type="evidence" value="ECO:0007669"/>
    <property type="project" value="InterPro"/>
</dbReference>
<evidence type="ECO:0000256" key="3">
    <source>
        <dbReference type="SAM" id="MobiDB-lite"/>
    </source>
</evidence>
<name>A0A4S4NH81_9RHOB</name>
<dbReference type="OrthoDB" id="9342475at2"/>
<proteinExistence type="predicted"/>
<sequence length="664" mass="68550">MADIQGTSIRIADTFNDIPASTLDGGIDAAFATVNGATFLYATGQTADGFSIFSVAADGSLTFLDSITDTGGTTLDNASDIVSFQVGGNQFIAVGGEFDDGVAVYALSDTPGYATFTDAVFDSEDPDYELNGTFSLAVMEYNDRAFVFAAGINDSGLSVLEVDGSGNISVIQNVPDDVNTALSIPRLGQIVDRGTGSFTLPVTGGSQGLSVFNVSSTGIVSLQTTFEDTSVLSGPAHPAGALIGNDEYYYVTDRNNDTTNVFVRDGFDLELIQSFRSNAVFSDNRDGQTFQFGDTWIYATSENSSGGTTSFYAIDSILGSPTAGHLSLIQTLTDGVDGDDLASIWFGDSITIDGTSFIVGSARLDDSLVMFEVGGGDDVLDGTQSADTIRGGSGDDVIHGLGGDDEIDGGNDDDIIYAGSGIDTVYASAGADRTFGGSNYDTFDAGFFNGAAGGVQIDTAFDLFRTPDGTKQLVSGFEKLLGTSQDDDIRGDDANNDLRGLSGNDVLNGRGGNDSLRGSNGDDRLLGADGNDFLFGGFGADDLRGGSGSDQLAGDAGDDFMLGDNGADTLNGGVGEDTMTGGNGADIFVFENYALGATEYDSVRDFTSGSDKLDLSDFGFANAAAVLAGATQRGWGVRLELDSDQVVALEGLNLADLSGADLIL</sequence>
<keyword evidence="5" id="KW-1185">Reference proteome</keyword>
<evidence type="ECO:0000256" key="1">
    <source>
        <dbReference type="ARBA" id="ARBA00004613"/>
    </source>
</evidence>
<dbReference type="InterPro" id="IPR050557">
    <property type="entry name" value="RTX_toxin/Mannuronan_C5-epim"/>
</dbReference>
<dbReference type="RefSeq" id="WP_136461953.1">
    <property type="nucleotide sequence ID" value="NZ_SRKY01000001.1"/>
</dbReference>
<protein>
    <submittedName>
        <fullName evidence="4">Calcium-binding protein</fullName>
    </submittedName>
</protein>
<dbReference type="EMBL" id="SRKY01000001">
    <property type="protein sequence ID" value="THH39034.1"/>
    <property type="molecule type" value="Genomic_DNA"/>
</dbReference>
<dbReference type="PANTHER" id="PTHR38340:SF1">
    <property type="entry name" value="S-LAYER PROTEIN"/>
    <property type="match status" value="1"/>
</dbReference>
<dbReference type="PRINTS" id="PR00313">
    <property type="entry name" value="CABNDNGRPT"/>
</dbReference>
<dbReference type="Gene3D" id="2.150.10.10">
    <property type="entry name" value="Serralysin-like metalloprotease, C-terminal"/>
    <property type="match status" value="2"/>
</dbReference>
<dbReference type="Proteomes" id="UP000306602">
    <property type="component" value="Unassembled WGS sequence"/>
</dbReference>
<dbReference type="Gene3D" id="2.130.10.10">
    <property type="entry name" value="YVTN repeat-like/Quinoprotein amine dehydrogenase"/>
    <property type="match status" value="2"/>
</dbReference>
<dbReference type="PROSITE" id="PS00330">
    <property type="entry name" value="HEMOLYSIN_CALCIUM"/>
    <property type="match status" value="3"/>
</dbReference>
<dbReference type="InterPro" id="IPR001343">
    <property type="entry name" value="Hemolysn_Ca-bd"/>
</dbReference>
<accession>A0A4S4NH81</accession>
<gene>
    <name evidence="4" type="ORF">E4Z66_05610</name>
</gene>
<dbReference type="InterPro" id="IPR018511">
    <property type="entry name" value="Hemolysin-typ_Ca-bd_CS"/>
</dbReference>
<dbReference type="GO" id="GO:0005576">
    <property type="term" value="C:extracellular region"/>
    <property type="evidence" value="ECO:0007669"/>
    <property type="project" value="UniProtKB-SubCell"/>
</dbReference>
<comment type="caution">
    <text evidence="4">The sequence shown here is derived from an EMBL/GenBank/DDBJ whole genome shotgun (WGS) entry which is preliminary data.</text>
</comment>
<reference evidence="4 5" key="1">
    <citation type="submission" date="2019-04" db="EMBL/GenBank/DDBJ databases">
        <title>Shimia ponticola sp. nov., isolated from seawater.</title>
        <authorList>
            <person name="Kim Y.-O."/>
            <person name="Yoon J.-H."/>
        </authorList>
    </citation>
    <scope>NUCLEOTIDE SEQUENCE [LARGE SCALE GENOMIC DNA]</scope>
    <source>
        <strain evidence="4 5">MYP11</strain>
    </source>
</reference>
<dbReference type="InterPro" id="IPR011049">
    <property type="entry name" value="Serralysin-like_metalloprot_C"/>
</dbReference>
<dbReference type="PANTHER" id="PTHR38340">
    <property type="entry name" value="S-LAYER PROTEIN"/>
    <property type="match status" value="1"/>
</dbReference>
<dbReference type="Pfam" id="PF00353">
    <property type="entry name" value="HemolysinCabind"/>
    <property type="match status" value="5"/>
</dbReference>
<evidence type="ECO:0000313" key="5">
    <source>
        <dbReference type="Proteomes" id="UP000306602"/>
    </source>
</evidence>
<dbReference type="InterPro" id="IPR015943">
    <property type="entry name" value="WD40/YVTN_repeat-like_dom_sf"/>
</dbReference>